<comment type="subcellular location">
    <subcellularLocation>
        <location evidence="2">Membrane</location>
        <topology evidence="2">Multi-pass membrane protein</topology>
    </subcellularLocation>
</comment>
<evidence type="ECO:0000256" key="6">
    <source>
        <dbReference type="ARBA" id="ARBA00022989"/>
    </source>
</evidence>
<evidence type="ECO:0000313" key="16">
    <source>
        <dbReference type="EMBL" id="CAD7085108.1"/>
    </source>
</evidence>
<dbReference type="Proteomes" id="UP000594454">
    <property type="component" value="Chromosome 3"/>
</dbReference>
<feature type="transmembrane region" description="Helical" evidence="14">
    <location>
        <begin position="18"/>
        <end position="39"/>
    </location>
</feature>
<dbReference type="InParanoid" id="A0A7R8UR71"/>
<evidence type="ECO:0000256" key="8">
    <source>
        <dbReference type="ARBA" id="ARBA00023136"/>
    </source>
</evidence>
<evidence type="ECO:0000256" key="11">
    <source>
        <dbReference type="ARBA" id="ARBA00032251"/>
    </source>
</evidence>
<comment type="function">
    <text evidence="1">Receptor for thyrotropin-releasing hormone (TRH). Upon ligand binding, this G-protein-coupled receptor triggers activation of the phosphatidylinositol (IP3)-calcium-protein kinase C (PKC) pathway.</text>
</comment>
<evidence type="ECO:0000256" key="14">
    <source>
        <dbReference type="SAM" id="Phobius"/>
    </source>
</evidence>
<dbReference type="PANTHER" id="PTHR24243:SF233">
    <property type="entry name" value="THYROTROPIN-RELEASING HORMONE RECEPTOR"/>
    <property type="match status" value="1"/>
</dbReference>
<dbReference type="InterPro" id="IPR002120">
    <property type="entry name" value="TRH_rcpt_1"/>
</dbReference>
<dbReference type="AlphaFoldDB" id="A0A7R8UR71"/>
<keyword evidence="17" id="KW-1185">Reference proteome</keyword>
<evidence type="ECO:0000256" key="1">
    <source>
        <dbReference type="ARBA" id="ARBA00004100"/>
    </source>
</evidence>
<keyword evidence="8 14" id="KW-0472">Membrane</keyword>
<keyword evidence="5 12" id="KW-0812">Transmembrane</keyword>
<keyword evidence="10 12" id="KW-0807">Transducer</keyword>
<dbReference type="OrthoDB" id="10036964at2759"/>
<proteinExistence type="inferred from homology"/>
<dbReference type="InterPro" id="IPR017452">
    <property type="entry name" value="GPCR_Rhodpsn_7TM"/>
</dbReference>
<evidence type="ECO:0000259" key="15">
    <source>
        <dbReference type="PROSITE" id="PS50262"/>
    </source>
</evidence>
<evidence type="ECO:0000256" key="3">
    <source>
        <dbReference type="ARBA" id="ARBA00010663"/>
    </source>
</evidence>
<evidence type="ECO:0000256" key="2">
    <source>
        <dbReference type="ARBA" id="ARBA00004141"/>
    </source>
</evidence>
<evidence type="ECO:0000256" key="4">
    <source>
        <dbReference type="ARBA" id="ARBA00018873"/>
    </source>
</evidence>
<dbReference type="Pfam" id="PF00001">
    <property type="entry name" value="7tm_1"/>
    <property type="match status" value="1"/>
</dbReference>
<feature type="compositionally biased region" description="Polar residues" evidence="13">
    <location>
        <begin position="311"/>
        <end position="324"/>
    </location>
</feature>
<reference evidence="16 17" key="1">
    <citation type="submission" date="2020-11" db="EMBL/GenBank/DDBJ databases">
        <authorList>
            <person name="Wallbank WR R."/>
            <person name="Pardo Diaz C."/>
            <person name="Kozak K."/>
            <person name="Martin S."/>
            <person name="Jiggins C."/>
            <person name="Moest M."/>
            <person name="Warren A I."/>
            <person name="Generalovic N T."/>
            <person name="Byers J.R.P. K."/>
            <person name="Montejo-Kovacevich G."/>
            <person name="Yen C E."/>
        </authorList>
    </citation>
    <scope>NUCLEOTIDE SEQUENCE [LARGE SCALE GENOMIC DNA]</scope>
</reference>
<dbReference type="PROSITE" id="PS50262">
    <property type="entry name" value="G_PROTEIN_RECEP_F1_2"/>
    <property type="match status" value="1"/>
</dbReference>
<dbReference type="CDD" id="cd14997">
    <property type="entry name" value="7tmA_ETH-R"/>
    <property type="match status" value="1"/>
</dbReference>
<dbReference type="PRINTS" id="PR01846">
    <property type="entry name" value="TRHRFAMILY"/>
</dbReference>
<evidence type="ECO:0000313" key="17">
    <source>
        <dbReference type="Proteomes" id="UP000594454"/>
    </source>
</evidence>
<organism evidence="16 17">
    <name type="scientific">Hermetia illucens</name>
    <name type="common">Black soldier fly</name>
    <dbReference type="NCBI Taxonomy" id="343691"/>
    <lineage>
        <taxon>Eukaryota</taxon>
        <taxon>Metazoa</taxon>
        <taxon>Ecdysozoa</taxon>
        <taxon>Arthropoda</taxon>
        <taxon>Hexapoda</taxon>
        <taxon>Insecta</taxon>
        <taxon>Pterygota</taxon>
        <taxon>Neoptera</taxon>
        <taxon>Endopterygota</taxon>
        <taxon>Diptera</taxon>
        <taxon>Brachycera</taxon>
        <taxon>Stratiomyomorpha</taxon>
        <taxon>Stratiomyidae</taxon>
        <taxon>Hermetiinae</taxon>
        <taxon>Hermetia</taxon>
    </lineage>
</organism>
<keyword evidence="7 12" id="KW-0297">G-protein coupled receptor</keyword>
<evidence type="ECO:0000256" key="13">
    <source>
        <dbReference type="SAM" id="MobiDB-lite"/>
    </source>
</evidence>
<evidence type="ECO:0000256" key="7">
    <source>
        <dbReference type="ARBA" id="ARBA00023040"/>
    </source>
</evidence>
<accession>A0A7R8UR71</accession>
<dbReference type="InterPro" id="IPR000276">
    <property type="entry name" value="GPCR_Rhodpsn"/>
</dbReference>
<dbReference type="PANTHER" id="PTHR24243">
    <property type="entry name" value="G-PROTEIN COUPLED RECEPTOR"/>
    <property type="match status" value="1"/>
</dbReference>
<dbReference type="PRINTS" id="PR00237">
    <property type="entry name" value="GPCRRHODOPSN"/>
</dbReference>
<feature type="transmembrane region" description="Helical" evidence="14">
    <location>
        <begin position="150"/>
        <end position="173"/>
    </location>
</feature>
<dbReference type="SUPFAM" id="SSF81321">
    <property type="entry name" value="Family A G protein-coupled receptor-like"/>
    <property type="match status" value="1"/>
</dbReference>
<feature type="transmembrane region" description="Helical" evidence="14">
    <location>
        <begin position="59"/>
        <end position="79"/>
    </location>
</feature>
<keyword evidence="9 12" id="KW-0675">Receptor</keyword>
<gene>
    <name evidence="16" type="ORF">HERILL_LOCUS7971</name>
</gene>
<evidence type="ECO:0000256" key="5">
    <source>
        <dbReference type="ARBA" id="ARBA00022692"/>
    </source>
</evidence>
<feature type="transmembrane region" description="Helical" evidence="14">
    <location>
        <begin position="100"/>
        <end position="122"/>
    </location>
</feature>
<dbReference type="EMBL" id="LR899011">
    <property type="protein sequence ID" value="CAD7085108.1"/>
    <property type="molecule type" value="Genomic_DNA"/>
</dbReference>
<name>A0A7R8UR71_HERIL</name>
<feature type="transmembrane region" description="Helical" evidence="14">
    <location>
        <begin position="242"/>
        <end position="264"/>
    </location>
</feature>
<sequence>MVPLVIIKTKDMRNSTNIFLTNLSIADLLVLLVCTPTVLVEVNTKPETWVLGQEMCKAVPFVELTVAHASVLTILAISFERYYAICEPLKAGYVCTKTRALLICFISWTIAALFTSPILLFAEYKFEEYIDGTYVAVCLTQASSGWTAGFFLMTISIFFVLPLIILIVLYALIARNLISKHDGMVKIRPNKPELSYKARKQVVLMLGAVVLSFFLCLLPFRVLTLWIIIGSHEAFMNIGIEAYYNILYFCRIMLYINSAINPILYNIMSSKFRKGFLKLCFWWQPFNSNLKRLLKKSKYYNSIEKPKGKSDITSVASRSQTLSE</sequence>
<dbReference type="FunCoup" id="A0A7R8UR71">
    <property type="interactions" value="67"/>
</dbReference>
<dbReference type="GO" id="GO:0004997">
    <property type="term" value="F:thyrotropin-releasing hormone receptor activity"/>
    <property type="evidence" value="ECO:0007669"/>
    <property type="project" value="InterPro"/>
</dbReference>
<evidence type="ECO:0000256" key="10">
    <source>
        <dbReference type="ARBA" id="ARBA00023224"/>
    </source>
</evidence>
<dbReference type="Gene3D" id="1.20.1070.10">
    <property type="entry name" value="Rhodopsin 7-helix transmembrane proteins"/>
    <property type="match status" value="1"/>
</dbReference>
<dbReference type="GO" id="GO:0005886">
    <property type="term" value="C:plasma membrane"/>
    <property type="evidence" value="ECO:0007669"/>
    <property type="project" value="TreeGrafter"/>
</dbReference>
<comment type="similarity">
    <text evidence="3 12">Belongs to the G-protein coupled receptor 1 family.</text>
</comment>
<protein>
    <recommendedName>
        <fullName evidence="4">Thyrotropin-releasing hormone receptor</fullName>
    </recommendedName>
    <alternativeName>
        <fullName evidence="11">Thyroliberin receptor</fullName>
    </alternativeName>
</protein>
<feature type="domain" description="G-protein coupled receptors family 1 profile" evidence="15">
    <location>
        <begin position="1"/>
        <end position="265"/>
    </location>
</feature>
<dbReference type="PROSITE" id="PS00237">
    <property type="entry name" value="G_PROTEIN_RECEP_F1_1"/>
    <property type="match status" value="1"/>
</dbReference>
<feature type="region of interest" description="Disordered" evidence="13">
    <location>
        <begin position="305"/>
        <end position="324"/>
    </location>
</feature>
<keyword evidence="6 14" id="KW-1133">Transmembrane helix</keyword>
<feature type="transmembrane region" description="Helical" evidence="14">
    <location>
        <begin position="202"/>
        <end position="230"/>
    </location>
</feature>
<evidence type="ECO:0000256" key="12">
    <source>
        <dbReference type="RuleBase" id="RU000688"/>
    </source>
</evidence>
<evidence type="ECO:0000256" key="9">
    <source>
        <dbReference type="ARBA" id="ARBA00023170"/>
    </source>
</evidence>